<dbReference type="EMBL" id="JARSFG010000014">
    <property type="protein sequence ID" value="MEC1178841.1"/>
    <property type="molecule type" value="Genomic_DNA"/>
</dbReference>
<dbReference type="Pfam" id="PF03572">
    <property type="entry name" value="Peptidase_S41"/>
    <property type="match status" value="1"/>
</dbReference>
<dbReference type="SUPFAM" id="SSF50156">
    <property type="entry name" value="PDZ domain-like"/>
    <property type="match status" value="1"/>
</dbReference>
<dbReference type="Gene3D" id="1.10.101.10">
    <property type="entry name" value="PGBD-like superfamily/PGBD"/>
    <property type="match status" value="1"/>
</dbReference>
<dbReference type="Pfam" id="PF17820">
    <property type="entry name" value="PDZ_6"/>
    <property type="match status" value="1"/>
</dbReference>
<dbReference type="InterPro" id="IPR029045">
    <property type="entry name" value="ClpP/crotonase-like_dom_sf"/>
</dbReference>
<dbReference type="SMART" id="SM00228">
    <property type="entry name" value="PDZ"/>
    <property type="match status" value="1"/>
</dbReference>
<evidence type="ECO:0000256" key="3">
    <source>
        <dbReference type="ARBA" id="ARBA00022801"/>
    </source>
</evidence>
<comment type="similarity">
    <text evidence="1 5">Belongs to the peptidase S41A family.</text>
</comment>
<reference evidence="7 8" key="1">
    <citation type="submission" date="2023-03" db="EMBL/GenBank/DDBJ databases">
        <title>Bacillus Genome Sequencing.</title>
        <authorList>
            <person name="Dunlap C."/>
        </authorList>
    </citation>
    <scope>NUCLEOTIDE SEQUENCE [LARGE SCALE GENOMIC DNA]</scope>
    <source>
        <strain evidence="7 8">B-59205</strain>
    </source>
</reference>
<dbReference type="SMART" id="SM00245">
    <property type="entry name" value="TSPc"/>
    <property type="match status" value="1"/>
</dbReference>
<dbReference type="InterPro" id="IPR055210">
    <property type="entry name" value="CtpA/B_N"/>
</dbReference>
<dbReference type="CDD" id="cd07560">
    <property type="entry name" value="Peptidase_S41_CPP"/>
    <property type="match status" value="1"/>
</dbReference>
<dbReference type="Pfam" id="PF01471">
    <property type="entry name" value="PG_binding_1"/>
    <property type="match status" value="1"/>
</dbReference>
<sequence>MRKSRIVLLFCIVGIVGGSLFLWNNDFFFAKKAPTEELAAVDELYTLISQQSVYDTASNVLVEGALRGMASAIKDPYSTYYSEQEAAIHRQSLASERVGIGVELAETHGKFVIISPVKDSPAEKAGVRPLDEIVQIDDERLDGKTMGDVMRLMQGKIGEKVTLVLYRPQAERHIKLTIERAALKNETVEAAIIERADESFGYLSLSMFGEKTADEWKNAVAEVAQKDVEGWIIDVRDNPGGYLHSVAEIISTLENRERIFAYMQNNAGALEPLTTKPEQIEALTKPIVILQNEGSASASEVFSAAMQAWERATIIGNTSFGKGTVQKSWELQNGGEVKLSTNKWLTPTKEWIHGKGILPDIEVKQHPLFTLEMMPLVGTFKQGDFSEEIAYVQNVLNELGYSVGRTDGFFDEETAQVVKQFRKQHDLVKGEELDESFFTALQEEALTYKEKPEHDLQLEMALSFLLHELESRQ</sequence>
<dbReference type="Pfam" id="PF22694">
    <property type="entry name" value="CtpB_N-like"/>
    <property type="match status" value="1"/>
</dbReference>
<proteinExistence type="inferred from homology"/>
<evidence type="ECO:0000256" key="4">
    <source>
        <dbReference type="ARBA" id="ARBA00022825"/>
    </source>
</evidence>
<dbReference type="PANTHER" id="PTHR32060:SF30">
    <property type="entry name" value="CARBOXY-TERMINAL PROCESSING PROTEASE CTPA"/>
    <property type="match status" value="1"/>
</dbReference>
<evidence type="ECO:0000256" key="5">
    <source>
        <dbReference type="RuleBase" id="RU004404"/>
    </source>
</evidence>
<dbReference type="SUPFAM" id="SSF47090">
    <property type="entry name" value="PGBD-like"/>
    <property type="match status" value="1"/>
</dbReference>
<dbReference type="InterPro" id="IPR001478">
    <property type="entry name" value="PDZ"/>
</dbReference>
<dbReference type="InterPro" id="IPR041489">
    <property type="entry name" value="PDZ_6"/>
</dbReference>
<dbReference type="GO" id="GO:0007165">
    <property type="term" value="P:signal transduction"/>
    <property type="evidence" value="ECO:0007669"/>
    <property type="project" value="TreeGrafter"/>
</dbReference>
<dbReference type="Gene3D" id="2.30.42.10">
    <property type="match status" value="1"/>
</dbReference>
<protein>
    <submittedName>
        <fullName evidence="7">S41 family peptidase</fullName>
    </submittedName>
</protein>
<evidence type="ECO:0000256" key="2">
    <source>
        <dbReference type="ARBA" id="ARBA00022670"/>
    </source>
</evidence>
<dbReference type="SUPFAM" id="SSF52096">
    <property type="entry name" value="ClpP/crotonase"/>
    <property type="match status" value="1"/>
</dbReference>
<dbReference type="CDD" id="cd06782">
    <property type="entry name" value="cpPDZ_CPP-like"/>
    <property type="match status" value="1"/>
</dbReference>
<organism evidence="7 8">
    <name type="scientific">Metasolibacillus meyeri</name>
    <dbReference type="NCBI Taxonomy" id="1071052"/>
    <lineage>
        <taxon>Bacteria</taxon>
        <taxon>Bacillati</taxon>
        <taxon>Bacillota</taxon>
        <taxon>Bacilli</taxon>
        <taxon>Bacillales</taxon>
        <taxon>Caryophanaceae</taxon>
        <taxon>Metasolibacillus</taxon>
    </lineage>
</organism>
<dbReference type="GO" id="GO:0006508">
    <property type="term" value="P:proteolysis"/>
    <property type="evidence" value="ECO:0007669"/>
    <property type="project" value="UniProtKB-KW"/>
</dbReference>
<dbReference type="InterPro" id="IPR004447">
    <property type="entry name" value="Peptidase_S41A"/>
</dbReference>
<dbReference type="InterPro" id="IPR036365">
    <property type="entry name" value="PGBD-like_sf"/>
</dbReference>
<keyword evidence="3 5" id="KW-0378">Hydrolase</keyword>
<keyword evidence="2 5" id="KW-0645">Protease</keyword>
<dbReference type="PANTHER" id="PTHR32060">
    <property type="entry name" value="TAIL-SPECIFIC PROTEASE"/>
    <property type="match status" value="1"/>
</dbReference>
<comment type="caution">
    <text evidence="7">The sequence shown here is derived from an EMBL/GenBank/DDBJ whole genome shotgun (WGS) entry which is preliminary data.</text>
</comment>
<feature type="domain" description="PDZ" evidence="6">
    <location>
        <begin position="85"/>
        <end position="154"/>
    </location>
</feature>
<evidence type="ECO:0000259" key="6">
    <source>
        <dbReference type="PROSITE" id="PS50106"/>
    </source>
</evidence>
<dbReference type="PROSITE" id="PS50106">
    <property type="entry name" value="PDZ"/>
    <property type="match status" value="1"/>
</dbReference>
<dbReference type="NCBIfam" id="TIGR00225">
    <property type="entry name" value="prc"/>
    <property type="match status" value="1"/>
</dbReference>
<dbReference type="FunFam" id="2.30.42.10:FF:000063">
    <property type="entry name" value="Peptidase, S41 family"/>
    <property type="match status" value="1"/>
</dbReference>
<evidence type="ECO:0000256" key="1">
    <source>
        <dbReference type="ARBA" id="ARBA00009179"/>
    </source>
</evidence>
<evidence type="ECO:0000313" key="8">
    <source>
        <dbReference type="Proteomes" id="UP001344888"/>
    </source>
</evidence>
<dbReference type="InterPro" id="IPR005151">
    <property type="entry name" value="Tail-specific_protease"/>
</dbReference>
<dbReference type="GO" id="GO:0004175">
    <property type="term" value="F:endopeptidase activity"/>
    <property type="evidence" value="ECO:0007669"/>
    <property type="project" value="TreeGrafter"/>
</dbReference>
<dbReference type="RefSeq" id="WP_326123306.1">
    <property type="nucleotide sequence ID" value="NZ_JARSFG010000014.1"/>
</dbReference>
<dbReference type="GO" id="GO:0030288">
    <property type="term" value="C:outer membrane-bounded periplasmic space"/>
    <property type="evidence" value="ECO:0007669"/>
    <property type="project" value="TreeGrafter"/>
</dbReference>
<accession>A0AAW9NV92</accession>
<dbReference type="GO" id="GO:0008236">
    <property type="term" value="F:serine-type peptidase activity"/>
    <property type="evidence" value="ECO:0007669"/>
    <property type="project" value="UniProtKB-KW"/>
</dbReference>
<gene>
    <name evidence="7" type="ORF">P9B03_10130</name>
</gene>
<keyword evidence="4 5" id="KW-0720">Serine protease</keyword>
<evidence type="ECO:0000313" key="7">
    <source>
        <dbReference type="EMBL" id="MEC1178841.1"/>
    </source>
</evidence>
<dbReference type="InterPro" id="IPR002477">
    <property type="entry name" value="Peptidoglycan-bd-like"/>
</dbReference>
<name>A0AAW9NV92_9BACL</name>
<dbReference type="InterPro" id="IPR036366">
    <property type="entry name" value="PGBDSf"/>
</dbReference>
<dbReference type="Proteomes" id="UP001344888">
    <property type="component" value="Unassembled WGS sequence"/>
</dbReference>
<dbReference type="AlphaFoldDB" id="A0AAW9NV92"/>
<dbReference type="Gene3D" id="3.30.750.44">
    <property type="match status" value="1"/>
</dbReference>
<dbReference type="Gene3D" id="3.90.226.10">
    <property type="entry name" value="2-enoyl-CoA Hydratase, Chain A, domain 1"/>
    <property type="match status" value="1"/>
</dbReference>
<keyword evidence="8" id="KW-1185">Reference proteome</keyword>
<dbReference type="InterPro" id="IPR036034">
    <property type="entry name" value="PDZ_sf"/>
</dbReference>